<reference evidence="3 4" key="1">
    <citation type="journal article" date="2015" name="Genome Announc.">
        <title>Genome Sequence of Mycobacteriophage Mindy.</title>
        <authorList>
            <person name="Pope W.H."/>
            <person name="Bernstein N.I."/>
            <person name="Fasolas C.S."/>
            <person name="Mezghani N."/>
            <person name="Pressimone C.A."/>
            <person name="Selvakumar P."/>
            <person name="Stanton A.C."/>
            <person name="Lapin J.S."/>
            <person name="Prout A.K."/>
            <person name="Grubb S.R."/>
            <person name="Warner M.H."/>
            <person name="Bowman C.A."/>
            <person name="Russell D.A."/>
            <person name="Hatfull G.F."/>
        </authorList>
    </citation>
    <scope>NUCLEOTIDE SEQUENCE [LARGE SCALE GENOMIC DNA]</scope>
</reference>
<gene>
    <name evidence="3" type="primary">26</name>
    <name evidence="3" type="ORF">SEA_MINDY_26</name>
</gene>
<evidence type="ECO:0000259" key="2">
    <source>
        <dbReference type="Pfam" id="PF21722"/>
    </source>
</evidence>
<feature type="compositionally biased region" description="Pro residues" evidence="1">
    <location>
        <begin position="762"/>
        <end position="776"/>
    </location>
</feature>
<dbReference type="Proteomes" id="UP000201946">
    <property type="component" value="Segment"/>
</dbReference>
<dbReference type="Pfam" id="PF21722">
    <property type="entry name" value="Gly_rich_2"/>
    <property type="match status" value="1"/>
</dbReference>
<sequence>MTYPVTPDPSIHNVPARNRAQDQQQIINQLRTLFLALPKAILSQVVAFIKQTTGIDLSGLLNFLEGVFGGINLLNPPSPAEIWRGVVQTLIQPLNLLIGPNSLLGHLFRQLQAPEVVNLLPASAFASGSITDNTLFTVDLGHSRSSDGSGAAKVIADGELKTMTSGTNPQDAIVIAPGATVSGTVFASHEGYEGTGVAIRLLLVPFADDGEPGEPIELASYAPASADMEWPGFELTGSETLPEEVVGVQLRIEVTEEATAGTFYLDDAKVVQSGKLQPSWVNGLTEALQDLLGRVQLVVDTVVNTLRGAGSGVLNTFEDLAEVLRNINPVNILGWFGAANIPEAFQNFLDAIVGGAVGEQGQGASLADAFNVFLKIASDAAKGFFSWDILGIRTNKPINRGLIKSERSNFDFSAITDWFEVTQANSLIAVDNVEESMSLGVVSWIGKGTIGITEFYVNIYQVLDNGDFELVHHSPNIADLLSGNDDPGEFQRYELEQPIPIKVTEAYAYELVPVGGSHWVRGMVTAAPPDPKTTLVSQAAFRNNTAAPNSPPALIAKLDINRTQNVVWIGIAVDTGSGGDHHDPQRIPLTGQAELPIPAWANAVDLIEVGGAGGGRQGSLTSNGEGGDPGKWAAATLLRDVDFSGTTIIEFNPGAGGSGGTGVGGKGGASTFTVGDYTLTAEGGDGGTSLSLLGTPVGRGPAALEYNGETYVAGADQKVFSGPGQAPGGAGNGGDRFFNNGGPGARGGGWVRFYRIESTDETPPPDPIDTTPPTPPETVIVKTTYSVITVRAEGGTDE</sequence>
<dbReference type="GeneID" id="26796309"/>
<evidence type="ECO:0000313" key="3">
    <source>
        <dbReference type="EMBL" id="AKF15056.1"/>
    </source>
</evidence>
<dbReference type="EMBL" id="KR080204">
    <property type="protein sequence ID" value="AKF15056.1"/>
    <property type="molecule type" value="Genomic_DNA"/>
</dbReference>
<evidence type="ECO:0000256" key="1">
    <source>
        <dbReference type="SAM" id="MobiDB-lite"/>
    </source>
</evidence>
<name>A0A0F6WEZ7_9CAUD</name>
<feature type="compositionally biased region" description="Gly residues" evidence="1">
    <location>
        <begin position="725"/>
        <end position="734"/>
    </location>
</feature>
<accession>A0A0F6WEZ7</accession>
<feature type="domain" description="Glycine-rich" evidence="2">
    <location>
        <begin position="591"/>
        <end position="754"/>
    </location>
</feature>
<dbReference type="RefSeq" id="YP_009225313.1">
    <property type="nucleotide sequence ID" value="NC_029093.1"/>
</dbReference>
<protein>
    <submittedName>
        <fullName evidence="3">Minor tail protein</fullName>
    </submittedName>
</protein>
<feature type="region of interest" description="Disordered" evidence="1">
    <location>
        <begin position="758"/>
        <end position="779"/>
    </location>
</feature>
<evidence type="ECO:0000313" key="4">
    <source>
        <dbReference type="Proteomes" id="UP000201946"/>
    </source>
</evidence>
<dbReference type="KEGG" id="vg:26796309"/>
<proteinExistence type="predicted"/>
<feature type="region of interest" description="Disordered" evidence="1">
    <location>
        <begin position="724"/>
        <end position="744"/>
    </location>
</feature>
<organism evidence="3 4">
    <name type="scientific">Mycobacterium phage Mindy</name>
    <dbReference type="NCBI Taxonomy" id="1647311"/>
    <lineage>
        <taxon>Viruses</taxon>
        <taxon>Duplodnaviria</taxon>
        <taxon>Heunggongvirae</taxon>
        <taxon>Uroviricota</taxon>
        <taxon>Caudoviricetes</taxon>
        <taxon>Kostyavirus</taxon>
        <taxon>Kostyavirus toto</taxon>
    </lineage>
</organism>
<dbReference type="InterPro" id="IPR049304">
    <property type="entry name" value="Gly_rich_dom"/>
</dbReference>